<evidence type="ECO:0000313" key="3">
    <source>
        <dbReference type="Proteomes" id="UP000195489"/>
    </source>
</evidence>
<dbReference type="AlphaFoldDB" id="A0A1D3L738"/>
<dbReference type="NCBIfam" id="TIGR01590">
    <property type="entry name" value="yir-bir-cir_Pla"/>
    <property type="match status" value="1"/>
</dbReference>
<keyword evidence="1" id="KW-0812">Transmembrane</keyword>
<dbReference type="Proteomes" id="UP000195489">
    <property type="component" value="Unassembled WGS sequence"/>
</dbReference>
<evidence type="ECO:0000256" key="1">
    <source>
        <dbReference type="SAM" id="Phobius"/>
    </source>
</evidence>
<protein>
    <submittedName>
        <fullName evidence="2">CIR protein</fullName>
    </submittedName>
</protein>
<name>A0A1D3L738_PLACU</name>
<dbReference type="Pfam" id="PF06022">
    <property type="entry name" value="Cir_Bir_Yir"/>
    <property type="match status" value="1"/>
</dbReference>
<proteinExistence type="predicted"/>
<sequence length="367" mass="42177">MTLNLCSAFNGIEEFLPNSLSLRSDDPKYNLYKTYCPTDNKTGNPECRTDGERIGAMFKYLLGLLFDNNEDDLESENKKKEYIDYAILWLSNKIRQFKYQNNMHVMDFYVTFIKNGDWYKDVRDKINGKNKIMKIKVSEMYNLYDLLNILCKIITNYSENPSSCPECSNFTNKWGELSQKLVNKETKFFEDEHYCNALLTLKNAYEKFKNDNNNPSEFPNLREIKGINDCKKLCEGANSSWKVIHVEVKDAVTKENVNEGKQSSGKKTEEPIPVGTTELNIALPNTADVPINDIIEIKVGELKTSLDTILSKKYELIGIGGIALLIPVISAVLYKYWFVGWRKKSTRKKNTKKVINLVVGTNLPKEL</sequence>
<keyword evidence="1" id="KW-0472">Membrane</keyword>
<accession>A0A1D3L738</accession>
<dbReference type="InterPro" id="IPR006477">
    <property type="entry name" value="Yir_bir_cir"/>
</dbReference>
<keyword evidence="1" id="KW-1133">Transmembrane helix</keyword>
<gene>
    <name evidence="2" type="ORF">PCHCB_000499400</name>
</gene>
<feature type="transmembrane region" description="Helical" evidence="1">
    <location>
        <begin position="316"/>
        <end position="339"/>
    </location>
</feature>
<reference evidence="2 3" key="1">
    <citation type="submission" date="2016-08" db="EMBL/GenBank/DDBJ databases">
        <authorList>
            <consortium name="Pathogen Informatics"/>
        </authorList>
    </citation>
    <scope>NUCLEOTIDE SEQUENCE [LARGE SCALE GENOMIC DNA]</scope>
    <source>
        <strain evidence="2 3">CB</strain>
    </source>
</reference>
<organism evidence="2 3">
    <name type="scientific">Plasmodium chabaudi chabaudi</name>
    <dbReference type="NCBI Taxonomy" id="31271"/>
    <lineage>
        <taxon>Eukaryota</taxon>
        <taxon>Sar</taxon>
        <taxon>Alveolata</taxon>
        <taxon>Apicomplexa</taxon>
        <taxon>Aconoidasida</taxon>
        <taxon>Haemosporida</taxon>
        <taxon>Plasmodiidae</taxon>
        <taxon>Plasmodium</taxon>
        <taxon>Plasmodium (Vinckeia)</taxon>
    </lineage>
</organism>
<evidence type="ECO:0000313" key="2">
    <source>
        <dbReference type="EMBL" id="SCL83342.1"/>
    </source>
</evidence>
<dbReference type="EMBL" id="FMIM01000054">
    <property type="protein sequence ID" value="SCL83342.1"/>
    <property type="molecule type" value="Genomic_DNA"/>
</dbReference>